<dbReference type="InterPro" id="IPR002645">
    <property type="entry name" value="STAS_dom"/>
</dbReference>
<dbReference type="SUPFAM" id="SSF51206">
    <property type="entry name" value="cAMP-binding domain-like"/>
    <property type="match status" value="1"/>
</dbReference>
<accession>A0A238FBS9</accession>
<evidence type="ECO:0000313" key="13">
    <source>
        <dbReference type="Proteomes" id="UP000198372"/>
    </source>
</evidence>
<feature type="compositionally biased region" description="Acidic residues" evidence="8">
    <location>
        <begin position="323"/>
        <end position="333"/>
    </location>
</feature>
<feature type="transmembrane region" description="Helical" evidence="9">
    <location>
        <begin position="733"/>
        <end position="753"/>
    </location>
</feature>
<feature type="transmembrane region" description="Helical" evidence="9">
    <location>
        <begin position="774"/>
        <end position="807"/>
    </location>
</feature>
<sequence length="1234" mass="132747">MAPSSSSAGSSPPRLPDVALARRRSQSRTSSGSFRSSLGGKPIGPKYGAASSSALRRSDSGTTSASSVGVLSPNLPSFDSSGAPSPLANASDISIGDAALRFGSFSATREELRDARLASLSLSQPSPNLATVSAPQPSLPLGSPTYSPFSEAQNRDRDRDRDRDRSHRATGVEPINAPAGPSHSSPSSSKNDHLKSSPSNLALARPSTLFQSQSNTSSDGAVGSPSSSLAVSGGMDGSPNSGGTDEITPTQSKVGTPSMGLGRSLSVKAGPSSGEATPRPLGTLGAEQAKEEATAARLAKARRREEKKQFKLQILGDETGGTDSEDSDDDDNALAEGEQSSGSDESPGHSRPGTLNGPTNEQTPLLGRGRQPSHATNKPDSVKAEDGILATVSSALSHRAHSVVHRVRSVKVTQDDLKQGVRDSVTALPAVILGVLMNILDGVSYGLIMFPTNLPRFANFGGIGVSMFFVSCVISQLVYSSGGSIFKGGNGSMMIEVVPFFHSIVGIIYKHLSDDKDVVATTMVAFALSSILTGFAFAMLGFLRLGRLSEFFPRHILVGCIGGVGAFLFITGLQVSARLEDSKGLSIELLQQYLDLKNLPLWVIPLVLAVVLRLITARYQHPLIFPGYFLAIPLVFYVISLSARIPIANLRENGWVFELNGVDSEWYEFWTLFGLTIWALCFPDFQKTDWSALVETIPTQLALVFFGLLHVPINVPALGISVGEDNVDTDRELVAHGISNVVAGLFGTVPNYLCYVNSVLFYKVGGTTRISGFLLAGASTGVLLAGPGVIGYLPVCVVGALIFILGIDLVKEAVWDTYGRVSRLEYLTIWVIVFVMTVWDFVAGIGAGIILASVSFVVSSSQRRAIRSILTGAVARSTVRRHPKQSAFLKDVGRQTRVIKLQGFLFFGTISSCETTIRKILEAAEWSKNPIRFLILDFSMASGVDFSAAEAFVRIQRLLDDKDVLLALCGCALDSSVGIALRSVDLWVEGPESKVEVFENLNDALEFCENAYLRSLYSNNFEQPHRTTSSSGPPVLTSQIDMPKSELDSAIEDFGRSPRASHLRYAAKEAMAKSDAPAPRSNLKQPLPLLMQSLKPFAADLNEDYCFRLTPYFKRIHVQRGTVLWEQDADSDSFYLIESGILRANYVFVDRAHAIVESMVAGTIAGEMSFLSRSRRNATVTAERDSVLWKLDIASHEKMGQEQGWAFTRKLEACLLRIAVEEQDVLMVRLVVAP</sequence>
<feature type="compositionally biased region" description="Low complexity" evidence="8">
    <location>
        <begin position="1"/>
        <end position="12"/>
    </location>
</feature>
<dbReference type="EMBL" id="FMSP01000003">
    <property type="protein sequence ID" value="SCV68526.1"/>
    <property type="molecule type" value="Genomic_DNA"/>
</dbReference>
<dbReference type="CDD" id="cd00038">
    <property type="entry name" value="CAP_ED"/>
    <property type="match status" value="1"/>
</dbReference>
<dbReference type="Pfam" id="PF01740">
    <property type="entry name" value="STAS"/>
    <property type="match status" value="1"/>
</dbReference>
<dbReference type="PROSITE" id="PS50801">
    <property type="entry name" value="STAS"/>
    <property type="match status" value="1"/>
</dbReference>
<name>A0A238FBS9_9BASI</name>
<feature type="compositionally biased region" description="Polar residues" evidence="8">
    <location>
        <begin position="124"/>
        <end position="136"/>
    </location>
</feature>
<dbReference type="Gene3D" id="2.60.120.10">
    <property type="entry name" value="Jelly Rolls"/>
    <property type="match status" value="1"/>
</dbReference>
<evidence type="ECO:0000256" key="3">
    <source>
        <dbReference type="ARBA" id="ARBA00022554"/>
    </source>
</evidence>
<feature type="domain" description="Cyclic nucleotide-binding" evidence="10">
    <location>
        <begin position="1097"/>
        <end position="1199"/>
    </location>
</feature>
<dbReference type="Pfam" id="PF00916">
    <property type="entry name" value="Sulfate_transp"/>
    <property type="match status" value="1"/>
</dbReference>
<dbReference type="AlphaFoldDB" id="A0A238FBS9"/>
<dbReference type="Pfam" id="PF00027">
    <property type="entry name" value="cNMP_binding"/>
    <property type="match status" value="1"/>
</dbReference>
<feature type="transmembrane region" description="Helical" evidence="9">
    <location>
        <begin position="827"/>
        <end position="858"/>
    </location>
</feature>
<evidence type="ECO:0000256" key="8">
    <source>
        <dbReference type="SAM" id="MobiDB-lite"/>
    </source>
</evidence>
<evidence type="ECO:0000259" key="10">
    <source>
        <dbReference type="PROSITE" id="PS50042"/>
    </source>
</evidence>
<evidence type="ECO:0000313" key="12">
    <source>
        <dbReference type="EMBL" id="SCV68526.1"/>
    </source>
</evidence>
<evidence type="ECO:0000256" key="2">
    <source>
        <dbReference type="ARBA" id="ARBA00022448"/>
    </source>
</evidence>
<feature type="region of interest" description="Disordered" evidence="8">
    <location>
        <begin position="1"/>
        <end position="90"/>
    </location>
</feature>
<dbReference type="PROSITE" id="PS50042">
    <property type="entry name" value="CNMP_BINDING_3"/>
    <property type="match status" value="1"/>
</dbReference>
<feature type="region of interest" description="Disordered" evidence="8">
    <location>
        <begin position="122"/>
        <end position="384"/>
    </location>
</feature>
<feature type="transmembrane region" description="Helical" evidence="9">
    <location>
        <begin position="555"/>
        <end position="579"/>
    </location>
</feature>
<keyword evidence="7 9" id="KW-0472">Membrane</keyword>
<feature type="transmembrane region" description="Helical" evidence="9">
    <location>
        <begin position="518"/>
        <end position="543"/>
    </location>
</feature>
<feature type="transmembrane region" description="Helical" evidence="9">
    <location>
        <begin position="427"/>
        <end position="448"/>
    </location>
</feature>
<keyword evidence="13" id="KW-1185">Reference proteome</keyword>
<dbReference type="Proteomes" id="UP000198372">
    <property type="component" value="Unassembled WGS sequence"/>
</dbReference>
<dbReference type="STRING" id="269621.A0A238FBS9"/>
<evidence type="ECO:0000259" key="11">
    <source>
        <dbReference type="PROSITE" id="PS50801"/>
    </source>
</evidence>
<dbReference type="InterPro" id="IPR036513">
    <property type="entry name" value="STAS_dom_sf"/>
</dbReference>
<dbReference type="SUPFAM" id="SSF52091">
    <property type="entry name" value="SpoIIaa-like"/>
    <property type="match status" value="1"/>
</dbReference>
<dbReference type="GO" id="GO:0034490">
    <property type="term" value="P:basic amino acid transmembrane import into vacuole"/>
    <property type="evidence" value="ECO:0007669"/>
    <property type="project" value="UniProtKB-ARBA"/>
</dbReference>
<evidence type="ECO:0000256" key="5">
    <source>
        <dbReference type="ARBA" id="ARBA00022970"/>
    </source>
</evidence>
<feature type="compositionally biased region" description="Low complexity" evidence="8">
    <location>
        <begin position="217"/>
        <end position="228"/>
    </location>
</feature>
<dbReference type="GO" id="GO:0000329">
    <property type="term" value="C:fungal-type vacuole membrane"/>
    <property type="evidence" value="ECO:0007669"/>
    <property type="project" value="UniProtKB-ARBA"/>
</dbReference>
<keyword evidence="5" id="KW-0029">Amino-acid transport</keyword>
<dbReference type="InterPro" id="IPR018490">
    <property type="entry name" value="cNMP-bd_dom_sf"/>
</dbReference>
<feature type="compositionally biased region" description="Polar residues" evidence="8">
    <location>
        <begin position="238"/>
        <end position="255"/>
    </location>
</feature>
<dbReference type="Gene3D" id="3.30.750.24">
    <property type="entry name" value="STAS domain"/>
    <property type="match status" value="1"/>
</dbReference>
<dbReference type="SMART" id="SM00100">
    <property type="entry name" value="cNMP"/>
    <property type="match status" value="1"/>
</dbReference>
<comment type="subcellular location">
    <subcellularLocation>
        <location evidence="1">Vacuole membrane</location>
        <topology evidence="1">Multi-pass membrane protein</topology>
    </subcellularLocation>
</comment>
<dbReference type="InterPro" id="IPR011547">
    <property type="entry name" value="SLC26A/SulP_dom"/>
</dbReference>
<dbReference type="CDD" id="cd07042">
    <property type="entry name" value="STAS_SulP_like_sulfate_transporter"/>
    <property type="match status" value="1"/>
</dbReference>
<keyword evidence="3" id="KW-0926">Vacuole</keyword>
<feature type="domain" description="STAS" evidence="11">
    <location>
        <begin position="898"/>
        <end position="1008"/>
    </location>
</feature>
<dbReference type="PANTHER" id="PTHR43310:SF4">
    <property type="entry name" value="AFR304WP"/>
    <property type="match status" value="1"/>
</dbReference>
<keyword evidence="4 9" id="KW-0812">Transmembrane</keyword>
<evidence type="ECO:0000256" key="7">
    <source>
        <dbReference type="ARBA" id="ARBA00023136"/>
    </source>
</evidence>
<reference evidence="13" key="1">
    <citation type="submission" date="2016-09" db="EMBL/GenBank/DDBJ databases">
        <authorList>
            <person name="Jeantristanb JTB J.-T."/>
            <person name="Ricardo R."/>
        </authorList>
    </citation>
    <scope>NUCLEOTIDE SEQUENCE [LARGE SCALE GENOMIC DNA]</scope>
</reference>
<feature type="transmembrane region" description="Helical" evidence="9">
    <location>
        <begin position="628"/>
        <end position="647"/>
    </location>
</feature>
<gene>
    <name evidence="12" type="ORF">BQ2448_647</name>
</gene>
<feature type="transmembrane region" description="Helical" evidence="9">
    <location>
        <begin position="692"/>
        <end position="713"/>
    </location>
</feature>
<organism evidence="12 13">
    <name type="scientific">Microbotryum intermedium</name>
    <dbReference type="NCBI Taxonomy" id="269621"/>
    <lineage>
        <taxon>Eukaryota</taxon>
        <taxon>Fungi</taxon>
        <taxon>Dikarya</taxon>
        <taxon>Basidiomycota</taxon>
        <taxon>Pucciniomycotina</taxon>
        <taxon>Microbotryomycetes</taxon>
        <taxon>Microbotryales</taxon>
        <taxon>Microbotryaceae</taxon>
        <taxon>Microbotryum</taxon>
    </lineage>
</organism>
<feature type="transmembrane region" description="Helical" evidence="9">
    <location>
        <begin position="460"/>
        <end position="479"/>
    </location>
</feature>
<feature type="compositionally biased region" description="Low complexity" evidence="8">
    <location>
        <begin position="27"/>
        <end position="37"/>
    </location>
</feature>
<dbReference type="InterPro" id="IPR052706">
    <property type="entry name" value="Membrane-Transporter-like"/>
</dbReference>
<evidence type="ECO:0000256" key="9">
    <source>
        <dbReference type="SAM" id="Phobius"/>
    </source>
</evidence>
<dbReference type="PANTHER" id="PTHR43310">
    <property type="entry name" value="SULFATE TRANSPORTER YBAR-RELATED"/>
    <property type="match status" value="1"/>
</dbReference>
<evidence type="ECO:0000256" key="1">
    <source>
        <dbReference type="ARBA" id="ARBA00004128"/>
    </source>
</evidence>
<evidence type="ECO:0000256" key="4">
    <source>
        <dbReference type="ARBA" id="ARBA00022692"/>
    </source>
</evidence>
<feature type="transmembrane region" description="Helical" evidence="9">
    <location>
        <begin position="667"/>
        <end position="685"/>
    </location>
</feature>
<proteinExistence type="predicted"/>
<dbReference type="InterPro" id="IPR000595">
    <property type="entry name" value="cNMP-bd_dom"/>
</dbReference>
<dbReference type="InterPro" id="IPR014710">
    <property type="entry name" value="RmlC-like_jellyroll"/>
</dbReference>
<feature type="compositionally biased region" description="Basic and acidic residues" evidence="8">
    <location>
        <begin position="153"/>
        <end position="167"/>
    </location>
</feature>
<dbReference type="FunFam" id="3.30.750.24:FF:000012">
    <property type="entry name" value="Sulfate transporter family protein"/>
    <property type="match status" value="1"/>
</dbReference>
<dbReference type="OrthoDB" id="409725at2759"/>
<evidence type="ECO:0000256" key="6">
    <source>
        <dbReference type="ARBA" id="ARBA00022989"/>
    </source>
</evidence>
<keyword evidence="2" id="KW-0813">Transport</keyword>
<feature type="transmembrane region" description="Helical" evidence="9">
    <location>
        <begin position="599"/>
        <end position="616"/>
    </location>
</feature>
<feature type="compositionally biased region" description="Polar residues" evidence="8">
    <location>
        <begin position="60"/>
        <end position="83"/>
    </location>
</feature>
<keyword evidence="6 9" id="KW-1133">Transmembrane helix</keyword>
<protein>
    <submittedName>
        <fullName evidence="12">BQ2448_647 protein</fullName>
    </submittedName>
</protein>